<dbReference type="STRING" id="690879.TSACC_21290"/>
<dbReference type="InParanoid" id="A0A146G867"/>
<dbReference type="GO" id="GO:0046872">
    <property type="term" value="F:metal ion binding"/>
    <property type="evidence" value="ECO:0007669"/>
    <property type="project" value="UniProtKB-KW"/>
</dbReference>
<protein>
    <submittedName>
        <fullName evidence="4">ADP-ribosyl-[dinitrogen reductase] hydrolase</fullName>
    </submittedName>
</protein>
<feature type="binding site" evidence="3">
    <location>
        <position position="267"/>
    </location>
    <ligand>
        <name>Mg(2+)</name>
        <dbReference type="ChEBI" id="CHEBI:18420"/>
        <label>1</label>
    </ligand>
</feature>
<organism evidence="4 5">
    <name type="scientific">Terrimicrobium sacchariphilum</name>
    <dbReference type="NCBI Taxonomy" id="690879"/>
    <lineage>
        <taxon>Bacteria</taxon>
        <taxon>Pseudomonadati</taxon>
        <taxon>Verrucomicrobiota</taxon>
        <taxon>Terrimicrobiia</taxon>
        <taxon>Terrimicrobiales</taxon>
        <taxon>Terrimicrobiaceae</taxon>
        <taxon>Terrimicrobium</taxon>
    </lineage>
</organism>
<keyword evidence="5" id="KW-1185">Reference proteome</keyword>
<dbReference type="SUPFAM" id="SSF101478">
    <property type="entry name" value="ADP-ribosylglycohydrolase"/>
    <property type="match status" value="1"/>
</dbReference>
<dbReference type="Pfam" id="PF03747">
    <property type="entry name" value="ADP_ribosyl_GH"/>
    <property type="match status" value="1"/>
</dbReference>
<evidence type="ECO:0000256" key="1">
    <source>
        <dbReference type="ARBA" id="ARBA00010702"/>
    </source>
</evidence>
<dbReference type="OrthoDB" id="9798107at2"/>
<evidence type="ECO:0000256" key="3">
    <source>
        <dbReference type="PIRSR" id="PIRSR605502-1"/>
    </source>
</evidence>
<dbReference type="InterPro" id="IPR050792">
    <property type="entry name" value="ADP-ribosylglycohydrolase"/>
</dbReference>
<keyword evidence="3" id="KW-0460">Magnesium</keyword>
<name>A0A146G867_TERSA</name>
<evidence type="ECO:0000313" key="5">
    <source>
        <dbReference type="Proteomes" id="UP000076023"/>
    </source>
</evidence>
<evidence type="ECO:0000313" key="4">
    <source>
        <dbReference type="EMBL" id="GAT32888.1"/>
    </source>
</evidence>
<comment type="cofactor">
    <cofactor evidence="3">
        <name>Mg(2+)</name>
        <dbReference type="ChEBI" id="CHEBI:18420"/>
    </cofactor>
    <text evidence="3">Binds 2 magnesium ions per subunit.</text>
</comment>
<comment type="similarity">
    <text evidence="1">Belongs to the ADP-ribosylglycohydrolase family.</text>
</comment>
<feature type="binding site" evidence="3">
    <location>
        <position position="63"/>
    </location>
    <ligand>
        <name>Mg(2+)</name>
        <dbReference type="ChEBI" id="CHEBI:18420"/>
        <label>1</label>
    </ligand>
</feature>
<accession>A0A146G867</accession>
<keyword evidence="3" id="KW-0479">Metal-binding</keyword>
<dbReference type="AlphaFoldDB" id="A0A146G867"/>
<dbReference type="EMBL" id="BDCO01000002">
    <property type="protein sequence ID" value="GAT32888.1"/>
    <property type="molecule type" value="Genomic_DNA"/>
</dbReference>
<sequence>MKRKLLAKIEGGLWGLLVGDAVGVPYEFHPARELPPREQIDMFPPPGFSRSYAHVPCGTWSDDGAQALCLTESLIERREWDPYNFSRKLLAWASRGYLAADGKVFDIGIQTGEALRRLSAGATPYESGLAGERNNGNGGLMRSLPLALLLEGSDARLVAVAHEQCAITHAHPRSQVCCALYCLWARRELDGVDGAWERATADLEALYANSPVHLRELREVVLPTAEQTPGGTGYVVDALHSARAACAETSYRNVVIAAVALGNDTDTTACLAGGIAGIRFGRTGIPPEWRENLRGRHILDEVLVRLRKLPTFA</sequence>
<dbReference type="PANTHER" id="PTHR16222">
    <property type="entry name" value="ADP-RIBOSYLGLYCOHYDROLASE"/>
    <property type="match status" value="1"/>
</dbReference>
<proteinExistence type="inferred from homology"/>
<dbReference type="FunCoup" id="A0A146G867">
    <property type="interactions" value="199"/>
</dbReference>
<dbReference type="RefSeq" id="WP_075078688.1">
    <property type="nucleotide sequence ID" value="NZ_BDCO01000002.1"/>
</dbReference>
<dbReference type="PANTHER" id="PTHR16222:SF24">
    <property type="entry name" value="ADP-RIBOSYLHYDROLASE ARH3"/>
    <property type="match status" value="1"/>
</dbReference>
<dbReference type="InterPro" id="IPR036705">
    <property type="entry name" value="Ribosyl_crysJ1_sf"/>
</dbReference>
<dbReference type="Gene3D" id="1.10.4080.10">
    <property type="entry name" value="ADP-ribosylation/Crystallin J1"/>
    <property type="match status" value="1"/>
</dbReference>
<gene>
    <name evidence="4" type="ORF">TSACC_21290</name>
</gene>
<feature type="binding site" evidence="3">
    <location>
        <position position="264"/>
    </location>
    <ligand>
        <name>Mg(2+)</name>
        <dbReference type="ChEBI" id="CHEBI:18420"/>
        <label>1</label>
    </ligand>
</feature>
<feature type="binding site" evidence="3">
    <location>
        <position position="266"/>
    </location>
    <ligand>
        <name>Mg(2+)</name>
        <dbReference type="ChEBI" id="CHEBI:18420"/>
        <label>1</label>
    </ligand>
</feature>
<dbReference type="InterPro" id="IPR005502">
    <property type="entry name" value="Ribosyl_crysJ1"/>
</dbReference>
<dbReference type="Proteomes" id="UP000076023">
    <property type="component" value="Unassembled WGS sequence"/>
</dbReference>
<feature type="binding site" evidence="3">
    <location>
        <position position="61"/>
    </location>
    <ligand>
        <name>Mg(2+)</name>
        <dbReference type="ChEBI" id="CHEBI:18420"/>
        <label>1</label>
    </ligand>
</feature>
<feature type="binding site" evidence="3">
    <location>
        <position position="62"/>
    </location>
    <ligand>
        <name>Mg(2+)</name>
        <dbReference type="ChEBI" id="CHEBI:18420"/>
        <label>1</label>
    </ligand>
</feature>
<dbReference type="GO" id="GO:0016787">
    <property type="term" value="F:hydrolase activity"/>
    <property type="evidence" value="ECO:0007669"/>
    <property type="project" value="UniProtKB-KW"/>
</dbReference>
<keyword evidence="2 4" id="KW-0378">Hydrolase</keyword>
<reference evidence="5" key="1">
    <citation type="journal article" date="2017" name="Genome Announc.">
        <title>Draft Genome Sequence of Terrimicrobium sacchariphilum NM-5T, a Facultative Anaerobic Soil Bacterium of the Class Spartobacteria.</title>
        <authorList>
            <person name="Qiu Y.L."/>
            <person name="Tourlousse D.M."/>
            <person name="Matsuura N."/>
            <person name="Ohashi A."/>
            <person name="Sekiguchi Y."/>
        </authorList>
    </citation>
    <scope>NUCLEOTIDE SEQUENCE [LARGE SCALE GENOMIC DNA]</scope>
    <source>
        <strain evidence="5">NM-5</strain>
    </source>
</reference>
<evidence type="ECO:0000256" key="2">
    <source>
        <dbReference type="ARBA" id="ARBA00022801"/>
    </source>
</evidence>
<comment type="caution">
    <text evidence="4">The sequence shown here is derived from an EMBL/GenBank/DDBJ whole genome shotgun (WGS) entry which is preliminary data.</text>
</comment>